<organism evidence="9 10">
    <name type="scientific">Bacteroides thetaiotaomicron</name>
    <dbReference type="NCBI Taxonomy" id="818"/>
    <lineage>
        <taxon>Bacteria</taxon>
        <taxon>Pseudomonadati</taxon>
        <taxon>Bacteroidota</taxon>
        <taxon>Bacteroidia</taxon>
        <taxon>Bacteroidales</taxon>
        <taxon>Bacteroidaceae</taxon>
        <taxon>Bacteroides</taxon>
    </lineage>
</organism>
<evidence type="ECO:0000256" key="2">
    <source>
        <dbReference type="ARBA" id="ARBA00006275"/>
    </source>
</evidence>
<dbReference type="Proteomes" id="UP000782901">
    <property type="component" value="Unassembled WGS sequence"/>
</dbReference>
<name>A0A943DNJ3_BACT4</name>
<dbReference type="SUPFAM" id="SSF48452">
    <property type="entry name" value="TPR-like"/>
    <property type="match status" value="1"/>
</dbReference>
<evidence type="ECO:0000256" key="4">
    <source>
        <dbReference type="ARBA" id="ARBA00023136"/>
    </source>
</evidence>
<comment type="similarity">
    <text evidence="2">Belongs to the SusD family.</text>
</comment>
<comment type="caution">
    <text evidence="9">The sequence shown here is derived from an EMBL/GenBank/DDBJ whole genome shotgun (WGS) entry which is preliminary data.</text>
</comment>
<dbReference type="AlphaFoldDB" id="A0A943DNJ3"/>
<dbReference type="EMBL" id="JAGZEE010000001">
    <property type="protein sequence ID" value="MBS5409337.1"/>
    <property type="molecule type" value="Genomic_DNA"/>
</dbReference>
<dbReference type="PROSITE" id="PS51257">
    <property type="entry name" value="PROKAR_LIPOPROTEIN"/>
    <property type="match status" value="1"/>
</dbReference>
<accession>A0A943DNJ3</accession>
<dbReference type="GO" id="GO:0009279">
    <property type="term" value="C:cell outer membrane"/>
    <property type="evidence" value="ECO:0007669"/>
    <property type="project" value="UniProtKB-SubCell"/>
</dbReference>
<evidence type="ECO:0000256" key="1">
    <source>
        <dbReference type="ARBA" id="ARBA00004442"/>
    </source>
</evidence>
<evidence type="ECO:0000256" key="3">
    <source>
        <dbReference type="ARBA" id="ARBA00022729"/>
    </source>
</evidence>
<feature type="signal peptide" evidence="6">
    <location>
        <begin position="1"/>
        <end position="21"/>
    </location>
</feature>
<evidence type="ECO:0000256" key="5">
    <source>
        <dbReference type="ARBA" id="ARBA00023237"/>
    </source>
</evidence>
<evidence type="ECO:0000313" key="10">
    <source>
        <dbReference type="Proteomes" id="UP000782901"/>
    </source>
</evidence>
<feature type="domain" description="RagB/SusD" evidence="7">
    <location>
        <begin position="318"/>
        <end position="630"/>
    </location>
</feature>
<evidence type="ECO:0000313" key="9">
    <source>
        <dbReference type="EMBL" id="MBS5409337.1"/>
    </source>
</evidence>
<evidence type="ECO:0000259" key="8">
    <source>
        <dbReference type="Pfam" id="PF14322"/>
    </source>
</evidence>
<comment type="subcellular location">
    <subcellularLocation>
        <location evidence="1">Cell outer membrane</location>
    </subcellularLocation>
</comment>
<feature type="chain" id="PRO_5037989532" evidence="6">
    <location>
        <begin position="22"/>
        <end position="630"/>
    </location>
</feature>
<feature type="domain" description="SusD-like N-terminal" evidence="8">
    <location>
        <begin position="24"/>
        <end position="235"/>
    </location>
</feature>
<proteinExistence type="inferred from homology"/>
<keyword evidence="4" id="KW-0472">Membrane</keyword>
<dbReference type="InterPro" id="IPR033985">
    <property type="entry name" value="SusD-like_N"/>
</dbReference>
<sequence length="630" mass="72276">MKMKKLIYSAFIAGMSFTAVSCSDYLDVSNEITKNLSIEDVFNSPSYTKSWYINMYKSISEFSETGSDVNAFKNPWSNMCGEIASQIAPSKDVMVSGFTAGDATFHRWKDLYQYIRQAMIFIERGKPVGSATDQQVITLDEMNRMKDEARFFIAYCYVTLFEQYGPAPIVTETEDPAEPNKHDYERPSVDEFAEYVDNLLKEIIEGSYLPDAVGTNLNEMMRPTKVTAMALRAKLWMFVASPLFNGEYEEAVKLTDKEGKHIFPEKNVEKWKTAREHVGELITFAESKGHKLYKVTNQGGGFDANESLYKLFQCYNEEVLWASTNNSYSDEWLMERRTTPRDIYNCYGTVGPTQEAVDQFFMSNGLTIKDSGSEYNENSLVNVTNVCNENKRVDTKVFNMYANREPRFYAAVIYQGKSWHIQPNGNPDYFVDFSVNGGVGPSSSDTPMVGYLLGKFKNRKILNTNGYLSSYFRPSIIFRLADFYLYYAEACNEVNPNDPNVIAYLDKVRERAGIPGYQKLKENGKKDIIGDQAAQRKAIQQERFAELYCEGQRYFDIRRWMICDEGKAADQTLFSGMNEYGDVTKPIGSNESYYKRTVLEKRVWRKAMYLYPIAQDEINQCPKLLQNPGW</sequence>
<keyword evidence="3 6" id="KW-0732">Signal</keyword>
<dbReference type="InterPro" id="IPR011990">
    <property type="entry name" value="TPR-like_helical_dom_sf"/>
</dbReference>
<keyword evidence="5" id="KW-0998">Cell outer membrane</keyword>
<protein>
    <submittedName>
        <fullName evidence="9">RagB/SusD family nutrient uptake outer membrane protein</fullName>
    </submittedName>
</protein>
<dbReference type="Pfam" id="PF07980">
    <property type="entry name" value="SusD_RagB"/>
    <property type="match status" value="1"/>
</dbReference>
<evidence type="ECO:0000256" key="6">
    <source>
        <dbReference type="SAM" id="SignalP"/>
    </source>
</evidence>
<evidence type="ECO:0000259" key="7">
    <source>
        <dbReference type="Pfam" id="PF07980"/>
    </source>
</evidence>
<gene>
    <name evidence="9" type="ORF">KHY35_01255</name>
</gene>
<reference evidence="9" key="1">
    <citation type="submission" date="2021-02" db="EMBL/GenBank/DDBJ databases">
        <title>Infant gut strain persistence is associated with maternal origin, phylogeny, and functional potential including surface adhesion and iron acquisition.</title>
        <authorList>
            <person name="Lou Y.C."/>
        </authorList>
    </citation>
    <scope>NUCLEOTIDE SEQUENCE</scope>
    <source>
        <strain evidence="9">L3_082_243G1_dasL3_082_243G1_maxbin2.maxbin.015s ta_sub</strain>
    </source>
</reference>
<dbReference type="Gene3D" id="1.25.40.390">
    <property type="match status" value="1"/>
</dbReference>
<dbReference type="InterPro" id="IPR012944">
    <property type="entry name" value="SusD_RagB_dom"/>
</dbReference>
<dbReference type="Pfam" id="PF14322">
    <property type="entry name" value="SusD-like_3"/>
    <property type="match status" value="1"/>
</dbReference>